<dbReference type="InterPro" id="IPR011023">
    <property type="entry name" value="Nop2p"/>
</dbReference>
<dbReference type="PROSITE" id="PS51686">
    <property type="entry name" value="SAM_MT_RSMB_NOP"/>
    <property type="match status" value="1"/>
</dbReference>
<keyword evidence="3 6" id="KW-0808">Transferase</keyword>
<dbReference type="PANTHER" id="PTHR22807">
    <property type="entry name" value="NOP2 YEAST -RELATED NOL1/NOP2/FMU SUN DOMAIN-CONTAINING"/>
    <property type="match status" value="1"/>
</dbReference>
<accession>A0ABN1KPN7</accession>
<dbReference type="PANTHER" id="PTHR22807:SF30">
    <property type="entry name" value="28S RRNA (CYTOSINE(4447)-C(5))-METHYLTRANSFERASE-RELATED"/>
    <property type="match status" value="1"/>
</dbReference>
<proteinExistence type="inferred from homology"/>
<evidence type="ECO:0000313" key="9">
    <source>
        <dbReference type="Proteomes" id="UP001501047"/>
    </source>
</evidence>
<dbReference type="InterPro" id="IPR001678">
    <property type="entry name" value="MeTrfase_RsmB-F_NOP2_dom"/>
</dbReference>
<dbReference type="NCBIfam" id="TIGR00446">
    <property type="entry name" value="nop2p"/>
    <property type="match status" value="1"/>
</dbReference>
<dbReference type="Pfam" id="PF01189">
    <property type="entry name" value="Methyltr_RsmB-F"/>
    <property type="match status" value="1"/>
</dbReference>
<dbReference type="InterPro" id="IPR023267">
    <property type="entry name" value="RCMT"/>
</dbReference>
<comment type="caution">
    <text evidence="8">The sequence shown here is derived from an EMBL/GenBank/DDBJ whole genome shotgun (WGS) entry which is preliminary data.</text>
</comment>
<dbReference type="Proteomes" id="UP001501047">
    <property type="component" value="Unassembled WGS sequence"/>
</dbReference>
<dbReference type="Gene3D" id="2.30.130.60">
    <property type="match status" value="1"/>
</dbReference>
<keyword evidence="2 6" id="KW-0489">Methyltransferase</keyword>
<dbReference type="InterPro" id="IPR049560">
    <property type="entry name" value="MeTrfase_RsmB-F_NOP2_cat"/>
</dbReference>
<evidence type="ECO:0000256" key="4">
    <source>
        <dbReference type="ARBA" id="ARBA00022691"/>
    </source>
</evidence>
<comment type="caution">
    <text evidence="6">Lacks conserved residue(s) required for the propagation of feature annotation.</text>
</comment>
<gene>
    <name evidence="8" type="ORF">GCM10008908_18610</name>
</gene>
<name>A0ABN1KPN7_CLOSU</name>
<keyword evidence="5 6" id="KW-0694">RNA-binding</keyword>
<dbReference type="PRINTS" id="PR02008">
    <property type="entry name" value="RCMTFAMILY"/>
</dbReference>
<dbReference type="Pfam" id="PF17125">
    <property type="entry name" value="Methyltr_RsmF_N"/>
    <property type="match status" value="1"/>
</dbReference>
<dbReference type="Gene3D" id="3.40.50.150">
    <property type="entry name" value="Vaccinia Virus protein VP39"/>
    <property type="match status" value="1"/>
</dbReference>
<dbReference type="GO" id="GO:0008168">
    <property type="term" value="F:methyltransferase activity"/>
    <property type="evidence" value="ECO:0007669"/>
    <property type="project" value="UniProtKB-KW"/>
</dbReference>
<dbReference type="InterPro" id="IPR027391">
    <property type="entry name" value="Nol1_Nop2_Fmu_2"/>
</dbReference>
<dbReference type="SUPFAM" id="SSF53335">
    <property type="entry name" value="S-adenosyl-L-methionine-dependent methyltransferases"/>
    <property type="match status" value="1"/>
</dbReference>
<feature type="binding site" evidence="6">
    <location>
        <begin position="109"/>
        <end position="115"/>
    </location>
    <ligand>
        <name>S-adenosyl-L-methionine</name>
        <dbReference type="ChEBI" id="CHEBI:59789"/>
    </ligand>
</feature>
<dbReference type="InterPro" id="IPR029063">
    <property type="entry name" value="SAM-dependent_MTases_sf"/>
</dbReference>
<keyword evidence="4 6" id="KW-0949">S-adenosyl-L-methionine</keyword>
<keyword evidence="9" id="KW-1185">Reference proteome</keyword>
<dbReference type="Gene3D" id="3.30.70.1170">
    <property type="entry name" value="Sun protein, domain 3"/>
    <property type="match status" value="1"/>
</dbReference>
<evidence type="ECO:0000256" key="5">
    <source>
        <dbReference type="ARBA" id="ARBA00022884"/>
    </source>
</evidence>
<evidence type="ECO:0000256" key="2">
    <source>
        <dbReference type="ARBA" id="ARBA00022603"/>
    </source>
</evidence>
<dbReference type="RefSeq" id="WP_343825782.1">
    <property type="nucleotide sequence ID" value="NZ_BAAACI010000006.1"/>
</dbReference>
<reference evidence="8 9" key="1">
    <citation type="journal article" date="2019" name="Int. J. Syst. Evol. Microbiol.">
        <title>The Global Catalogue of Microorganisms (GCM) 10K type strain sequencing project: providing services to taxonomists for standard genome sequencing and annotation.</title>
        <authorList>
            <consortium name="The Broad Institute Genomics Platform"/>
            <consortium name="The Broad Institute Genome Sequencing Center for Infectious Disease"/>
            <person name="Wu L."/>
            <person name="Ma J."/>
        </authorList>
    </citation>
    <scope>NUCLEOTIDE SEQUENCE [LARGE SCALE GENOMIC DNA]</scope>
    <source>
        <strain evidence="8 9">JCM 1417</strain>
    </source>
</reference>
<dbReference type="InterPro" id="IPR031341">
    <property type="entry name" value="Methyltr_RsmF_N"/>
</dbReference>
<evidence type="ECO:0000256" key="6">
    <source>
        <dbReference type="PROSITE-ProRule" id="PRU01023"/>
    </source>
</evidence>
<dbReference type="CDD" id="cd02440">
    <property type="entry name" value="AdoMet_MTases"/>
    <property type="match status" value="1"/>
</dbReference>
<feature type="binding site" evidence="6">
    <location>
        <position position="133"/>
    </location>
    <ligand>
        <name>S-adenosyl-L-methionine</name>
        <dbReference type="ChEBI" id="CHEBI:59789"/>
    </ligand>
</feature>
<evidence type="ECO:0000313" key="8">
    <source>
        <dbReference type="EMBL" id="GAA0772409.1"/>
    </source>
</evidence>
<evidence type="ECO:0000256" key="3">
    <source>
        <dbReference type="ARBA" id="ARBA00022679"/>
    </source>
</evidence>
<dbReference type="EMBL" id="BAAACI010000006">
    <property type="protein sequence ID" value="GAA0772409.1"/>
    <property type="molecule type" value="Genomic_DNA"/>
</dbReference>
<feature type="domain" description="SAM-dependent MTase RsmB/NOP-type" evidence="7">
    <location>
        <begin position="17"/>
        <end position="301"/>
    </location>
</feature>
<dbReference type="GO" id="GO:0032259">
    <property type="term" value="P:methylation"/>
    <property type="evidence" value="ECO:0007669"/>
    <property type="project" value="UniProtKB-KW"/>
</dbReference>
<dbReference type="Pfam" id="PF13636">
    <property type="entry name" value="Methyltranf_PUA"/>
    <property type="match status" value="1"/>
</dbReference>
<organism evidence="8 9">
    <name type="scientific">Clostridium subterminale</name>
    <dbReference type="NCBI Taxonomy" id="1550"/>
    <lineage>
        <taxon>Bacteria</taxon>
        <taxon>Bacillati</taxon>
        <taxon>Bacillota</taxon>
        <taxon>Clostridia</taxon>
        <taxon>Eubacteriales</taxon>
        <taxon>Clostridiaceae</taxon>
        <taxon>Clostridium</taxon>
    </lineage>
</organism>
<feature type="binding site" evidence="6">
    <location>
        <position position="178"/>
    </location>
    <ligand>
        <name>S-adenosyl-L-methionine</name>
        <dbReference type="ChEBI" id="CHEBI:59789"/>
    </ligand>
</feature>
<comment type="similarity">
    <text evidence="6">Belongs to the class I-like SAM-binding methyltransferase superfamily. RsmB/NOP family.</text>
</comment>
<evidence type="ECO:0000259" key="7">
    <source>
        <dbReference type="PROSITE" id="PS51686"/>
    </source>
</evidence>
<feature type="active site" description="Nucleophile" evidence="6">
    <location>
        <position position="231"/>
    </location>
</feature>
<protein>
    <submittedName>
        <fullName evidence="8">RsmB/NOP family class I SAM-dependent RNA methyltransferase</fullName>
    </submittedName>
</protein>
<sequence>MVPKEFEARMKMLLKDKYPLFINEVIEKDNVRGLRVNKNKISVEKFLELNPYNLEKIKYNDDGFYLLEDIQMGGEPCHQAGMFYMQEPSAMIPVNSVKIKKDWKVLDLCAAPGGKTSQIANELSEDGFIISNDFKYTRCKALVDNIERLGLKNVIITSASADKLCRNFKNYFDMILVDATCSGEGMFRKNKNLIQYWSQKNVKRCVEIQGELLDEASKALKKDGLLVYSTCTFSIDENEAIVDSFLKENSDFELIDVNDAIKNHTASGYPLNGDINFEKARRFYPHIARGEGQFVAVMKKLQDDGESKAKLVEIKYNNDSMNKVIEFIDEVGVDIEYERIYIKNEDIWILPKSKVVLKKNVICYGVKLGELKDGQIIPNHQFFMAYGELFRNKVSFDLDDEKLAKYLEGYDVVYPCQNGWGVVEVEGCVVGGFKSRNNRLINLYPKNLTNKEIFNS</sequence>
<evidence type="ECO:0000256" key="1">
    <source>
        <dbReference type="ARBA" id="ARBA00022490"/>
    </source>
</evidence>
<keyword evidence="1" id="KW-0963">Cytoplasm</keyword>